<reference evidence="4" key="1">
    <citation type="journal article" date="2016" name="Nature">
        <title>The genome of the seagrass Zostera marina reveals angiosperm adaptation to the sea.</title>
        <authorList>
            <person name="Olsen J.L."/>
            <person name="Rouze P."/>
            <person name="Verhelst B."/>
            <person name="Lin Y.-C."/>
            <person name="Bayer T."/>
            <person name="Collen J."/>
            <person name="Dattolo E."/>
            <person name="De Paoli E."/>
            <person name="Dittami S."/>
            <person name="Maumus F."/>
            <person name="Michel G."/>
            <person name="Kersting A."/>
            <person name="Lauritano C."/>
            <person name="Lohaus R."/>
            <person name="Toepel M."/>
            <person name="Tonon T."/>
            <person name="Vanneste K."/>
            <person name="Amirebrahimi M."/>
            <person name="Brakel J."/>
            <person name="Bostroem C."/>
            <person name="Chovatia M."/>
            <person name="Grimwood J."/>
            <person name="Jenkins J.W."/>
            <person name="Jueterbock A."/>
            <person name="Mraz A."/>
            <person name="Stam W.T."/>
            <person name="Tice H."/>
            <person name="Bornberg-Bauer E."/>
            <person name="Green P.J."/>
            <person name="Pearson G.A."/>
            <person name="Procaccini G."/>
            <person name="Duarte C.M."/>
            <person name="Schmutz J."/>
            <person name="Reusch T.B.H."/>
            <person name="Van de Peer Y."/>
        </authorList>
    </citation>
    <scope>NUCLEOTIDE SEQUENCE [LARGE SCALE GENOMIC DNA]</scope>
    <source>
        <strain evidence="4">cv. Finnish</strain>
    </source>
</reference>
<dbReference type="PANTHER" id="PTHR22959:SF0">
    <property type="entry name" value="PARTNER OF Y14 AND MAGO"/>
    <property type="match status" value="1"/>
</dbReference>
<feature type="compositionally biased region" description="Basic and acidic residues" evidence="1">
    <location>
        <begin position="215"/>
        <end position="225"/>
    </location>
</feature>
<sequence>MDSGVRGRGSDVVSESSFLPKKEGERILAPTRRPDGTLRKPIRIRAGYVPQDEVAIYQSKGSRLKKSAEIELAVPPGYHYDDDDDPLLHSSKPNTKSSKRNQRKKEKRKQLQEQQHEAGFASLHDKEEIVNSGAGGDSVSQNDSVVDAKQIDSVESLSSQLNTISVSKRKEDTTESLVCVKSGAPFVDLDKKIRAIKKKIRLAEAQQNGKQHGTQPEKLEKQEKVDGWREELKILEDKKAALASS</sequence>
<keyword evidence="4" id="KW-1185">Reference proteome</keyword>
<feature type="region of interest" description="Disordered" evidence="1">
    <location>
        <begin position="205"/>
        <end position="225"/>
    </location>
</feature>
<dbReference type="InterPro" id="IPR039333">
    <property type="entry name" value="PYM1"/>
</dbReference>
<name>A0A0K9NLH0_ZOSMR</name>
<feature type="region of interest" description="Disordered" evidence="1">
    <location>
        <begin position="1"/>
        <end position="39"/>
    </location>
</feature>
<evidence type="ECO:0000313" key="4">
    <source>
        <dbReference type="Proteomes" id="UP000036987"/>
    </source>
</evidence>
<dbReference type="PANTHER" id="PTHR22959">
    <property type="entry name" value="PYM PROTEIN"/>
    <property type="match status" value="1"/>
</dbReference>
<dbReference type="EMBL" id="LFYR01002048">
    <property type="protein sequence ID" value="KMZ57596.1"/>
    <property type="molecule type" value="Genomic_DNA"/>
</dbReference>
<protein>
    <submittedName>
        <fullName evidence="3">Partner of Y14 and mago</fullName>
    </submittedName>
</protein>
<dbReference type="AlphaFoldDB" id="A0A0K9NLH0"/>
<evidence type="ECO:0000256" key="1">
    <source>
        <dbReference type="SAM" id="MobiDB-lite"/>
    </source>
</evidence>
<dbReference type="OMA" id="DSEMPTS"/>
<dbReference type="GO" id="GO:0003723">
    <property type="term" value="F:RNA binding"/>
    <property type="evidence" value="ECO:0000318"/>
    <property type="project" value="GO_Central"/>
</dbReference>
<dbReference type="InterPro" id="IPR015362">
    <property type="entry name" value="WIBG_mago-bd"/>
</dbReference>
<proteinExistence type="predicted"/>
<feature type="region of interest" description="Disordered" evidence="1">
    <location>
        <begin position="75"/>
        <end position="147"/>
    </location>
</feature>
<dbReference type="GO" id="GO:1903259">
    <property type="term" value="P:exon-exon junction complex disassembly"/>
    <property type="evidence" value="ECO:0000318"/>
    <property type="project" value="GO_Central"/>
</dbReference>
<feature type="compositionally biased region" description="Polar residues" evidence="1">
    <location>
        <begin position="205"/>
        <end position="214"/>
    </location>
</feature>
<evidence type="ECO:0000313" key="3">
    <source>
        <dbReference type="EMBL" id="KMZ57596.1"/>
    </source>
</evidence>
<dbReference type="STRING" id="29655.A0A0K9NLH0"/>
<dbReference type="Pfam" id="PF09282">
    <property type="entry name" value="Mago-bind"/>
    <property type="match status" value="1"/>
</dbReference>
<dbReference type="OrthoDB" id="21625at2759"/>
<dbReference type="Proteomes" id="UP000036987">
    <property type="component" value="Unassembled WGS sequence"/>
</dbReference>
<feature type="domain" description="WIBG Mago-binding" evidence="2">
    <location>
        <begin position="24"/>
        <end position="50"/>
    </location>
</feature>
<gene>
    <name evidence="3" type="ORF">ZOSMA_84G00340</name>
</gene>
<evidence type="ECO:0000259" key="2">
    <source>
        <dbReference type="SMART" id="SM01273"/>
    </source>
</evidence>
<comment type="caution">
    <text evidence="3">The sequence shown here is derived from an EMBL/GenBank/DDBJ whole genome shotgun (WGS) entry which is preliminary data.</text>
</comment>
<feature type="compositionally biased region" description="Basic residues" evidence="1">
    <location>
        <begin position="97"/>
        <end position="108"/>
    </location>
</feature>
<accession>A0A0K9NLH0</accession>
<dbReference type="GO" id="GO:0035145">
    <property type="term" value="C:exon-exon junction complex"/>
    <property type="evidence" value="ECO:0000318"/>
    <property type="project" value="GO_Central"/>
</dbReference>
<dbReference type="SMART" id="SM01273">
    <property type="entry name" value="Mago-bind"/>
    <property type="match status" value="1"/>
</dbReference>
<feature type="compositionally biased region" description="Basic and acidic residues" evidence="1">
    <location>
        <begin position="20"/>
        <end position="38"/>
    </location>
</feature>
<dbReference type="InterPro" id="IPR036348">
    <property type="entry name" value="WIBG_N_sf"/>
</dbReference>
<dbReference type="SUPFAM" id="SSF101931">
    <property type="entry name" value="Pym (Within the bgcn gene intron protein, WIBG), N-terminal domain"/>
    <property type="match status" value="1"/>
</dbReference>
<organism evidence="3 4">
    <name type="scientific">Zostera marina</name>
    <name type="common">Eelgrass</name>
    <dbReference type="NCBI Taxonomy" id="29655"/>
    <lineage>
        <taxon>Eukaryota</taxon>
        <taxon>Viridiplantae</taxon>
        <taxon>Streptophyta</taxon>
        <taxon>Embryophyta</taxon>
        <taxon>Tracheophyta</taxon>
        <taxon>Spermatophyta</taxon>
        <taxon>Magnoliopsida</taxon>
        <taxon>Liliopsida</taxon>
        <taxon>Zosteraceae</taxon>
        <taxon>Zostera</taxon>
    </lineage>
</organism>
<dbReference type="GO" id="GO:0005737">
    <property type="term" value="C:cytoplasm"/>
    <property type="evidence" value="ECO:0000318"/>
    <property type="project" value="GO_Central"/>
</dbReference>